<gene>
    <name evidence="2" type="ORF">AWH56_020385</name>
    <name evidence="1" type="ORF">AWH56_22340</name>
</gene>
<reference evidence="2 3" key="3">
    <citation type="journal article" date="2019" name="Int. J. Syst. Evol. Microbiol.">
        <title>Anaerobacillus isosaccharinicus sp. nov., an alkaliphilic bacterium which degrades isosaccharinic acid.</title>
        <authorList>
            <person name="Bassil N.M."/>
            <person name="Lloyd J.R."/>
        </authorList>
    </citation>
    <scope>NUCLEOTIDE SEQUENCE [LARGE SCALE GENOMIC DNA]</scope>
    <source>
        <strain evidence="2 3">NB2006</strain>
    </source>
</reference>
<dbReference type="EMBL" id="CP063356">
    <property type="protein sequence ID" value="QOY35044.1"/>
    <property type="molecule type" value="Genomic_DNA"/>
</dbReference>
<dbReference type="KEGG" id="aia:AWH56_020385"/>
<name>A0A1S2KY30_9BACI</name>
<evidence type="ECO:0000313" key="1">
    <source>
        <dbReference type="EMBL" id="OIJ05024.1"/>
    </source>
</evidence>
<reference evidence="1 3" key="1">
    <citation type="submission" date="2016-10" db="EMBL/GenBank/DDBJ databases">
        <title>Draft genome sequences of four alkaliphilic bacteria belonging to the Anaerobacillus genus.</title>
        <authorList>
            <person name="Bassil N.M."/>
            <person name="Lloyd J.R."/>
        </authorList>
    </citation>
    <scope>NUCLEOTIDE SEQUENCE [LARGE SCALE GENOMIC DNA]</scope>
    <source>
        <strain evidence="1 3">NB2006</strain>
    </source>
</reference>
<dbReference type="Proteomes" id="UP000180175">
    <property type="component" value="Chromosome"/>
</dbReference>
<reference evidence="2 3" key="2">
    <citation type="journal article" date="2017" name="Genome Announc.">
        <title>Draft Genome Sequences of Four Alkaliphilic Bacteria Belonging to the Anaerobacillus Genus.</title>
        <authorList>
            <person name="Bassil N.M."/>
            <person name="Lloyd J.R."/>
        </authorList>
    </citation>
    <scope>NUCLEOTIDE SEQUENCE [LARGE SCALE GENOMIC DNA]</scope>
    <source>
        <strain evidence="2 3">NB2006</strain>
    </source>
</reference>
<keyword evidence="3" id="KW-1185">Reference proteome</keyword>
<dbReference type="RefSeq" id="WP_071319134.1">
    <property type="nucleotide sequence ID" value="NZ_CP063356.2"/>
</dbReference>
<sequence>MLMAFILENKNITDLEHHAAHLFEAEAEEVKQNQQFQAKHEFVYNLILNQESTKFTFSIEESGSYRIFTEHHPEEFQMKITKSTGVVNPEDPIEYEGHEHGHSH</sequence>
<evidence type="ECO:0000313" key="3">
    <source>
        <dbReference type="Proteomes" id="UP000180175"/>
    </source>
</evidence>
<protein>
    <submittedName>
        <fullName evidence="1">Uncharacterized protein</fullName>
    </submittedName>
</protein>
<accession>A0A1S2KY30</accession>
<evidence type="ECO:0000313" key="2">
    <source>
        <dbReference type="EMBL" id="QOY35044.1"/>
    </source>
</evidence>
<organism evidence="1 3">
    <name type="scientific">Anaerobacillus isosaccharinicus</name>
    <dbReference type="NCBI Taxonomy" id="1532552"/>
    <lineage>
        <taxon>Bacteria</taxon>
        <taxon>Bacillati</taxon>
        <taxon>Bacillota</taxon>
        <taxon>Bacilli</taxon>
        <taxon>Bacillales</taxon>
        <taxon>Bacillaceae</taxon>
        <taxon>Anaerobacillus</taxon>
    </lineage>
</organism>
<reference evidence="2" key="4">
    <citation type="submission" date="2020-10" db="EMBL/GenBank/DDBJ databases">
        <authorList>
            <person name="Bassil N.M."/>
            <person name="Lloyd J.R."/>
        </authorList>
    </citation>
    <scope>NUCLEOTIDE SEQUENCE</scope>
    <source>
        <strain evidence="2">NB2006</strain>
    </source>
</reference>
<dbReference type="AlphaFoldDB" id="A0A1S2KY30"/>
<dbReference type="OrthoDB" id="2888473at2"/>
<dbReference type="EMBL" id="LQXD01000196">
    <property type="protein sequence ID" value="OIJ05024.1"/>
    <property type="molecule type" value="Genomic_DNA"/>
</dbReference>
<proteinExistence type="predicted"/>